<feature type="compositionally biased region" description="Acidic residues" evidence="1">
    <location>
        <begin position="81"/>
        <end position="96"/>
    </location>
</feature>
<dbReference type="EnsemblMetazoa" id="MESCA008502-RA">
    <property type="protein sequence ID" value="MESCA008502-PA"/>
    <property type="gene ID" value="MESCA008502"/>
</dbReference>
<feature type="region of interest" description="Disordered" evidence="1">
    <location>
        <begin position="1"/>
        <end position="191"/>
    </location>
</feature>
<feature type="compositionally biased region" description="Basic and acidic residues" evidence="1">
    <location>
        <begin position="97"/>
        <end position="114"/>
    </location>
</feature>
<sequence length="191" mass="21824">MTQIHNVTVSSPPEKRKNMVEPKNVEQHAQRNLKKRKEPPKIVPPKINPEIRKPVPEPISFEVTFPDEKNMKVNETIVKDDDYEDDFESYESDFESSSEHEELSSSPEDQKDSTVNETSEEDEPIDRKDEGGEVKLDIDDEKKLDSGQYDMNINKKRLPTPPNFESIESSNSERTLDSGIGHFGHPTISSV</sequence>
<protein>
    <submittedName>
        <fullName evidence="2">Uncharacterized protein</fullName>
    </submittedName>
</protein>
<keyword evidence="3" id="KW-1185">Reference proteome</keyword>
<evidence type="ECO:0000256" key="1">
    <source>
        <dbReference type="SAM" id="MobiDB-lite"/>
    </source>
</evidence>
<feature type="compositionally biased region" description="Basic and acidic residues" evidence="1">
    <location>
        <begin position="125"/>
        <end position="145"/>
    </location>
</feature>
<name>T1GXF3_MEGSC</name>
<dbReference type="EMBL" id="CAQQ02119575">
    <property type="status" value="NOT_ANNOTATED_CDS"/>
    <property type="molecule type" value="Genomic_DNA"/>
</dbReference>
<feature type="compositionally biased region" description="Polar residues" evidence="1">
    <location>
        <begin position="1"/>
        <end position="11"/>
    </location>
</feature>
<dbReference type="STRING" id="36166.T1GXF3"/>
<feature type="compositionally biased region" description="Basic and acidic residues" evidence="1">
    <location>
        <begin position="66"/>
        <end position="80"/>
    </location>
</feature>
<dbReference type="HOGENOM" id="CLU_1424814_0_0_1"/>
<evidence type="ECO:0000313" key="3">
    <source>
        <dbReference type="Proteomes" id="UP000015102"/>
    </source>
</evidence>
<reference evidence="3" key="1">
    <citation type="submission" date="2013-02" db="EMBL/GenBank/DDBJ databases">
        <authorList>
            <person name="Hughes D."/>
        </authorList>
    </citation>
    <scope>NUCLEOTIDE SEQUENCE</scope>
    <source>
        <strain>Durham</strain>
        <strain evidence="3">NC isolate 2 -- Noor lab</strain>
    </source>
</reference>
<dbReference type="AlphaFoldDB" id="T1GXF3"/>
<proteinExistence type="predicted"/>
<reference evidence="2" key="2">
    <citation type="submission" date="2015-06" db="UniProtKB">
        <authorList>
            <consortium name="EnsemblMetazoa"/>
        </authorList>
    </citation>
    <scope>IDENTIFICATION</scope>
</reference>
<accession>T1GXF3</accession>
<evidence type="ECO:0000313" key="2">
    <source>
        <dbReference type="EnsemblMetazoa" id="MESCA008502-PA"/>
    </source>
</evidence>
<feature type="compositionally biased region" description="Basic and acidic residues" evidence="1">
    <location>
        <begin position="13"/>
        <end position="29"/>
    </location>
</feature>
<dbReference type="Proteomes" id="UP000015102">
    <property type="component" value="Unassembled WGS sequence"/>
</dbReference>
<organism evidence="2 3">
    <name type="scientific">Megaselia scalaris</name>
    <name type="common">Humpbacked fly</name>
    <name type="synonym">Phora scalaris</name>
    <dbReference type="NCBI Taxonomy" id="36166"/>
    <lineage>
        <taxon>Eukaryota</taxon>
        <taxon>Metazoa</taxon>
        <taxon>Ecdysozoa</taxon>
        <taxon>Arthropoda</taxon>
        <taxon>Hexapoda</taxon>
        <taxon>Insecta</taxon>
        <taxon>Pterygota</taxon>
        <taxon>Neoptera</taxon>
        <taxon>Endopterygota</taxon>
        <taxon>Diptera</taxon>
        <taxon>Brachycera</taxon>
        <taxon>Muscomorpha</taxon>
        <taxon>Platypezoidea</taxon>
        <taxon>Phoridae</taxon>
        <taxon>Megaseliini</taxon>
        <taxon>Megaselia</taxon>
    </lineage>
</organism>